<proteinExistence type="predicted"/>
<comment type="caution">
    <text evidence="1">The sequence shown here is derived from an EMBL/GenBank/DDBJ whole genome shotgun (WGS) entry which is preliminary data.</text>
</comment>
<keyword evidence="2" id="KW-1185">Reference proteome</keyword>
<organism evidence="1 2">
    <name type="scientific">Streptomyces venetus</name>
    <dbReference type="NCBI Taxonomy" id="1701086"/>
    <lineage>
        <taxon>Bacteria</taxon>
        <taxon>Bacillati</taxon>
        <taxon>Actinomycetota</taxon>
        <taxon>Actinomycetes</taxon>
        <taxon>Kitasatosporales</taxon>
        <taxon>Streptomycetaceae</taxon>
        <taxon>Streptomyces</taxon>
    </lineage>
</organism>
<gene>
    <name evidence="1" type="ORF">GCM10023086_33700</name>
</gene>
<dbReference type="RefSeq" id="WP_345662305.1">
    <property type="nucleotide sequence ID" value="NZ_BAABET010000004.1"/>
</dbReference>
<dbReference type="Proteomes" id="UP001501115">
    <property type="component" value="Unassembled WGS sequence"/>
</dbReference>
<protein>
    <submittedName>
        <fullName evidence="1">Uncharacterized protein</fullName>
    </submittedName>
</protein>
<reference evidence="2" key="1">
    <citation type="journal article" date="2019" name="Int. J. Syst. Evol. Microbiol.">
        <title>The Global Catalogue of Microorganisms (GCM) 10K type strain sequencing project: providing services to taxonomists for standard genome sequencing and annotation.</title>
        <authorList>
            <consortium name="The Broad Institute Genomics Platform"/>
            <consortium name="The Broad Institute Genome Sequencing Center for Infectious Disease"/>
            <person name="Wu L."/>
            <person name="Ma J."/>
        </authorList>
    </citation>
    <scope>NUCLEOTIDE SEQUENCE [LARGE SCALE GENOMIC DNA]</scope>
    <source>
        <strain evidence="2">JCM 31290</strain>
    </source>
</reference>
<dbReference type="EMBL" id="BAABET010000004">
    <property type="protein sequence ID" value="GAA4312954.1"/>
    <property type="molecule type" value="Genomic_DNA"/>
</dbReference>
<sequence>MTATYVDVSAPFRIIGPDMPGEPADEREKFARITTDYPDEKAEALRWAFLQSRLRMARTDPYMDLEDRDRMASALAERFEQDFGVTEEPVPTRLGYGFLYYPTFKRDFATGTAVGWDIICPDTPGGNVNNFLYVTATNRAVRGPEAFVAYFAQNAPSFCVWDWAQPAPDQLRLDVPWSSMVEYRRTVNAHGLSRQVIGVTNTTVELSPGTWSNIVYLWNAVQNRHDLVYRFDYAATLAQQTAMSTFGNWGPIVENFQPAYSGTKPLGSLGTSICTRDFGGNWGPWGLLTPNQSFVHDGHVGFRAEFLDPNYNFAVRS</sequence>
<evidence type="ECO:0000313" key="2">
    <source>
        <dbReference type="Proteomes" id="UP001501115"/>
    </source>
</evidence>
<accession>A0ABP8FXC3</accession>
<name>A0ABP8FXC3_9ACTN</name>
<evidence type="ECO:0000313" key="1">
    <source>
        <dbReference type="EMBL" id="GAA4312954.1"/>
    </source>
</evidence>